<reference evidence="2 3" key="1">
    <citation type="submission" date="2019-08" db="EMBL/GenBank/DDBJ databases">
        <title>The genome of the soybean aphid Biotype 1, its phylome, world population structure and adaptation to the North American continent.</title>
        <authorList>
            <person name="Giordano R."/>
            <person name="Donthu R.K."/>
            <person name="Hernandez A.G."/>
            <person name="Wright C.L."/>
            <person name="Zimin A.V."/>
        </authorList>
    </citation>
    <scope>NUCLEOTIDE SEQUENCE [LARGE SCALE GENOMIC DNA]</scope>
    <source>
        <tissue evidence="2">Whole aphids</tissue>
    </source>
</reference>
<feature type="compositionally biased region" description="Basic and acidic residues" evidence="1">
    <location>
        <begin position="222"/>
        <end position="233"/>
    </location>
</feature>
<dbReference type="EMBL" id="VYZN01000008">
    <property type="protein sequence ID" value="KAE9543437.1"/>
    <property type="molecule type" value="Genomic_DNA"/>
</dbReference>
<feature type="region of interest" description="Disordered" evidence="1">
    <location>
        <begin position="180"/>
        <end position="287"/>
    </location>
</feature>
<feature type="compositionally biased region" description="Basic residues" evidence="1">
    <location>
        <begin position="193"/>
        <end position="204"/>
    </location>
</feature>
<sequence>MNKNYLSADTQHKIENTFKYYTQGSSVPSDGNCGLHAICKALVEEMLMININTNVKSLMGNIFHIFDLQKLPNYWWSDEELAVIANYFGYDMYIYNESNRTGIVFGKGLQPPLVLYSVDNNSHWIPGKKTLIPSSCIPTNFTIVENISEVLSIKQITIKIKGHLLMRSLNVERECVESYSGRRNRSRSISSGRRVKSSNRRHNGSRSGVRDDGRSQSGRNKVSFDKRRDDSCSERQYGNIGTGGRDRIQIARRDGSCPILEGGSGGIKKGSYSGEEKEEENLNEKSNESLLVSYTPPVNDSHSCDMDKENLSLLSKSKNTIIRKMIKQFCHWHRKKENKYNRLVLLDSEDKGDAFDDAELDAIYDARYTILRDVLHYFASKNDRVLLLSEVSEPSMSPQSLEPSVVQFKLENSNPQFEPVEIECPPMVDVNSYSIEAVDSSSSTSNDSCLSTSADCYSDGSIACSSNAVVESYSNAFIDSYSNAIVDSYSNSVVNYPFIPSSCPIETPECLYDQTNCEYCSFEFTNDYQLANDNNFNDSFDNPALGQDNDIDSVYNQILTTSNNKAPLAVGSTTVASAIASSLMAASVVASPIMAAEMVGTLDLELLVMQENPETVVTPEATPAMMVSPKMTPVTIAAPNLTTPTMMTPPVDDLVTVLVDNDITAVPIKKNLVVASADSNPMVKPKTSGRRYFSFKKLWCKKKVTEN</sequence>
<feature type="compositionally biased region" description="Basic and acidic residues" evidence="1">
    <location>
        <begin position="244"/>
        <end position="255"/>
    </location>
</feature>
<dbReference type="AlphaFoldDB" id="A0A6G0U3A7"/>
<dbReference type="Proteomes" id="UP000475862">
    <property type="component" value="Unassembled WGS sequence"/>
</dbReference>
<organism evidence="2 3">
    <name type="scientific">Aphis glycines</name>
    <name type="common">Soybean aphid</name>
    <dbReference type="NCBI Taxonomy" id="307491"/>
    <lineage>
        <taxon>Eukaryota</taxon>
        <taxon>Metazoa</taxon>
        <taxon>Ecdysozoa</taxon>
        <taxon>Arthropoda</taxon>
        <taxon>Hexapoda</taxon>
        <taxon>Insecta</taxon>
        <taxon>Pterygota</taxon>
        <taxon>Neoptera</taxon>
        <taxon>Paraneoptera</taxon>
        <taxon>Hemiptera</taxon>
        <taxon>Sternorrhyncha</taxon>
        <taxon>Aphidomorpha</taxon>
        <taxon>Aphidoidea</taxon>
        <taxon>Aphididae</taxon>
        <taxon>Aphidini</taxon>
        <taxon>Aphis</taxon>
        <taxon>Aphis</taxon>
    </lineage>
</organism>
<name>A0A6G0U3A7_APHGL</name>
<evidence type="ECO:0000313" key="3">
    <source>
        <dbReference type="Proteomes" id="UP000475862"/>
    </source>
</evidence>
<gene>
    <name evidence="2" type="ORF">AGLY_002237</name>
</gene>
<evidence type="ECO:0008006" key="4">
    <source>
        <dbReference type="Google" id="ProtNLM"/>
    </source>
</evidence>
<accession>A0A6G0U3A7</accession>
<keyword evidence="3" id="KW-1185">Reference proteome</keyword>
<protein>
    <recommendedName>
        <fullName evidence="4">OTU domain-containing protein</fullName>
    </recommendedName>
</protein>
<comment type="caution">
    <text evidence="2">The sequence shown here is derived from an EMBL/GenBank/DDBJ whole genome shotgun (WGS) entry which is preliminary data.</text>
</comment>
<proteinExistence type="predicted"/>
<dbReference type="CDD" id="cd22744">
    <property type="entry name" value="OTU"/>
    <property type="match status" value="1"/>
</dbReference>
<dbReference type="OrthoDB" id="6630540at2759"/>
<evidence type="ECO:0000256" key="1">
    <source>
        <dbReference type="SAM" id="MobiDB-lite"/>
    </source>
</evidence>
<evidence type="ECO:0000313" key="2">
    <source>
        <dbReference type="EMBL" id="KAE9543437.1"/>
    </source>
</evidence>